<proteinExistence type="predicted"/>
<dbReference type="EMBL" id="JAIXMP010000074">
    <property type="protein sequence ID" value="KAI9243368.1"/>
    <property type="molecule type" value="Genomic_DNA"/>
</dbReference>
<evidence type="ECO:0000256" key="1">
    <source>
        <dbReference type="SAM" id="Phobius"/>
    </source>
</evidence>
<reference evidence="2" key="1">
    <citation type="journal article" date="2022" name="IScience">
        <title>Evolution of zygomycete secretomes and the origins of terrestrial fungal ecologies.</title>
        <authorList>
            <person name="Chang Y."/>
            <person name="Wang Y."/>
            <person name="Mondo S."/>
            <person name="Ahrendt S."/>
            <person name="Andreopoulos W."/>
            <person name="Barry K."/>
            <person name="Beard J."/>
            <person name="Benny G.L."/>
            <person name="Blankenship S."/>
            <person name="Bonito G."/>
            <person name="Cuomo C."/>
            <person name="Desiro A."/>
            <person name="Gervers K.A."/>
            <person name="Hundley H."/>
            <person name="Kuo A."/>
            <person name="LaButti K."/>
            <person name="Lang B.F."/>
            <person name="Lipzen A."/>
            <person name="O'Donnell K."/>
            <person name="Pangilinan J."/>
            <person name="Reynolds N."/>
            <person name="Sandor L."/>
            <person name="Smith M.E."/>
            <person name="Tsang A."/>
            <person name="Grigoriev I.V."/>
            <person name="Stajich J.E."/>
            <person name="Spatafora J.W."/>
        </authorList>
    </citation>
    <scope>NUCLEOTIDE SEQUENCE</scope>
    <source>
        <strain evidence="2">RSA 2281</strain>
    </source>
</reference>
<evidence type="ECO:0000313" key="3">
    <source>
        <dbReference type="Proteomes" id="UP001209540"/>
    </source>
</evidence>
<keyword evidence="1" id="KW-0812">Transmembrane</keyword>
<feature type="transmembrane region" description="Helical" evidence="1">
    <location>
        <begin position="17"/>
        <end position="35"/>
    </location>
</feature>
<evidence type="ECO:0000313" key="2">
    <source>
        <dbReference type="EMBL" id="KAI9243368.1"/>
    </source>
</evidence>
<dbReference type="Proteomes" id="UP001209540">
    <property type="component" value="Unassembled WGS sequence"/>
</dbReference>
<keyword evidence="1" id="KW-1133">Transmembrane helix</keyword>
<accession>A0AAD5P6V7</accession>
<comment type="caution">
    <text evidence="2">The sequence shown here is derived from an EMBL/GenBank/DDBJ whole genome shotgun (WGS) entry which is preliminary data.</text>
</comment>
<keyword evidence="3" id="KW-1185">Reference proteome</keyword>
<keyword evidence="1" id="KW-0472">Membrane</keyword>
<gene>
    <name evidence="2" type="ORF">BDA99DRAFT_544490</name>
</gene>
<sequence>MNNNIQQVEGFRLPPRVLSMIFGWYFHIFKFIIYFRNRHLGWFFHCCITCTPSIKCPHGYSRKNFCGECNKKLMCTGCGLFMVRSGTNVCASCKPSSHRNKKSRQNSTEGIEAIYLVKKLEHVAYWSGNYTPFREFGFNYRPDFIYITPNKTYLLEVDEHSHTAYDNSCELSRINTLISTLLTEDHMHYVHVIRSNPDPSNTHRARQITFEEKL</sequence>
<protein>
    <submittedName>
        <fullName evidence="2">Uncharacterized protein</fullName>
    </submittedName>
</protein>
<organism evidence="2 3">
    <name type="scientific">Phascolomyces articulosus</name>
    <dbReference type="NCBI Taxonomy" id="60185"/>
    <lineage>
        <taxon>Eukaryota</taxon>
        <taxon>Fungi</taxon>
        <taxon>Fungi incertae sedis</taxon>
        <taxon>Mucoromycota</taxon>
        <taxon>Mucoromycotina</taxon>
        <taxon>Mucoromycetes</taxon>
        <taxon>Mucorales</taxon>
        <taxon>Lichtheimiaceae</taxon>
        <taxon>Phascolomyces</taxon>
    </lineage>
</organism>
<dbReference type="AlphaFoldDB" id="A0AAD5P6V7"/>
<name>A0AAD5P6V7_9FUNG</name>
<reference evidence="2" key="2">
    <citation type="submission" date="2023-02" db="EMBL/GenBank/DDBJ databases">
        <authorList>
            <consortium name="DOE Joint Genome Institute"/>
            <person name="Mondo S.J."/>
            <person name="Chang Y."/>
            <person name="Wang Y."/>
            <person name="Ahrendt S."/>
            <person name="Andreopoulos W."/>
            <person name="Barry K."/>
            <person name="Beard J."/>
            <person name="Benny G.L."/>
            <person name="Blankenship S."/>
            <person name="Bonito G."/>
            <person name="Cuomo C."/>
            <person name="Desiro A."/>
            <person name="Gervers K.A."/>
            <person name="Hundley H."/>
            <person name="Kuo A."/>
            <person name="LaButti K."/>
            <person name="Lang B.F."/>
            <person name="Lipzen A."/>
            <person name="O'Donnell K."/>
            <person name="Pangilinan J."/>
            <person name="Reynolds N."/>
            <person name="Sandor L."/>
            <person name="Smith M.W."/>
            <person name="Tsang A."/>
            <person name="Grigoriev I.V."/>
            <person name="Stajich J.E."/>
            <person name="Spatafora J.W."/>
        </authorList>
    </citation>
    <scope>NUCLEOTIDE SEQUENCE</scope>
    <source>
        <strain evidence="2">RSA 2281</strain>
    </source>
</reference>